<keyword evidence="3 5" id="KW-1133">Transmembrane helix</keyword>
<comment type="subcellular location">
    <subcellularLocation>
        <location evidence="1">Membrane</location>
        <topology evidence="1">Multi-pass membrane protein</topology>
    </subcellularLocation>
</comment>
<sequence length="186" mass="20649">MGGGTKVVSILLRFFQLCSAAVVAGVVSHFIYLFHKGDGHVHSKLLFTISLAGIALFFSIVLLFPARWTFWAFALDFAIFVMWMVSFGLLEDLGGGHTCSAYWQWNYWGYYWGGFWNYPNNVTSAVVNSAGCNQWRATMAFIFLGGIAWLLSAALGVIAVATARDERKEGLTKVNKNNHVMTESTV</sequence>
<organism evidence="8 9">
    <name type="scientific">Hymenoscyphus albidus</name>
    <dbReference type="NCBI Taxonomy" id="595503"/>
    <lineage>
        <taxon>Eukaryota</taxon>
        <taxon>Fungi</taxon>
        <taxon>Dikarya</taxon>
        <taxon>Ascomycota</taxon>
        <taxon>Pezizomycotina</taxon>
        <taxon>Leotiomycetes</taxon>
        <taxon>Helotiales</taxon>
        <taxon>Helotiaceae</taxon>
        <taxon>Hymenoscyphus</taxon>
    </lineage>
</organism>
<evidence type="ECO:0000313" key="9">
    <source>
        <dbReference type="Proteomes" id="UP000701801"/>
    </source>
</evidence>
<feature type="signal peptide" evidence="6">
    <location>
        <begin position="1"/>
        <end position="20"/>
    </location>
</feature>
<evidence type="ECO:0000256" key="1">
    <source>
        <dbReference type="ARBA" id="ARBA00004141"/>
    </source>
</evidence>
<protein>
    <recommendedName>
        <fullName evidence="7">MARVEL domain-containing protein</fullName>
    </recommendedName>
</protein>
<dbReference type="InterPro" id="IPR008253">
    <property type="entry name" value="Marvel"/>
</dbReference>
<dbReference type="Proteomes" id="UP000701801">
    <property type="component" value="Unassembled WGS sequence"/>
</dbReference>
<dbReference type="OrthoDB" id="4074965at2759"/>
<dbReference type="Pfam" id="PF01284">
    <property type="entry name" value="MARVEL"/>
    <property type="match status" value="1"/>
</dbReference>
<accession>A0A9N9Q4C5</accession>
<feature type="transmembrane region" description="Helical" evidence="5">
    <location>
        <begin position="45"/>
        <end position="64"/>
    </location>
</feature>
<dbReference type="PANTHER" id="PTHR39608">
    <property type="entry name" value="INTEGRAL MEMBRANE PROTEIN (AFU_ORTHOLOGUE AFUA_5G08640)"/>
    <property type="match status" value="1"/>
</dbReference>
<feature type="transmembrane region" description="Helical" evidence="5">
    <location>
        <begin position="139"/>
        <end position="163"/>
    </location>
</feature>
<evidence type="ECO:0000256" key="2">
    <source>
        <dbReference type="ARBA" id="ARBA00022692"/>
    </source>
</evidence>
<dbReference type="EMBL" id="CAJVRM010000062">
    <property type="protein sequence ID" value="CAG8973081.1"/>
    <property type="molecule type" value="Genomic_DNA"/>
</dbReference>
<keyword evidence="9" id="KW-1185">Reference proteome</keyword>
<gene>
    <name evidence="8" type="ORF">HYALB_00009385</name>
</gene>
<feature type="transmembrane region" description="Helical" evidence="5">
    <location>
        <begin position="12"/>
        <end position="33"/>
    </location>
</feature>
<comment type="caution">
    <text evidence="8">The sequence shown here is derived from an EMBL/GenBank/DDBJ whole genome shotgun (WGS) entry which is preliminary data.</text>
</comment>
<keyword evidence="6" id="KW-0732">Signal</keyword>
<feature type="chain" id="PRO_5040454530" description="MARVEL domain-containing protein" evidence="6">
    <location>
        <begin position="21"/>
        <end position="186"/>
    </location>
</feature>
<proteinExistence type="predicted"/>
<evidence type="ECO:0000256" key="5">
    <source>
        <dbReference type="SAM" id="Phobius"/>
    </source>
</evidence>
<dbReference type="PANTHER" id="PTHR39608:SF1">
    <property type="entry name" value="INTEGRAL MEMBRANE PROTEIN (AFU_ORTHOLOGUE AFUA_5G08640)"/>
    <property type="match status" value="1"/>
</dbReference>
<reference evidence="8" key="1">
    <citation type="submission" date="2021-07" db="EMBL/GenBank/DDBJ databases">
        <authorList>
            <person name="Durling M."/>
        </authorList>
    </citation>
    <scope>NUCLEOTIDE SEQUENCE</scope>
</reference>
<feature type="transmembrane region" description="Helical" evidence="5">
    <location>
        <begin position="70"/>
        <end position="90"/>
    </location>
</feature>
<keyword evidence="4 5" id="KW-0472">Membrane</keyword>
<evidence type="ECO:0000256" key="6">
    <source>
        <dbReference type="SAM" id="SignalP"/>
    </source>
</evidence>
<evidence type="ECO:0000313" key="8">
    <source>
        <dbReference type="EMBL" id="CAG8973081.1"/>
    </source>
</evidence>
<evidence type="ECO:0000256" key="4">
    <source>
        <dbReference type="ARBA" id="ARBA00023136"/>
    </source>
</evidence>
<evidence type="ECO:0000259" key="7">
    <source>
        <dbReference type="Pfam" id="PF01284"/>
    </source>
</evidence>
<name>A0A9N9Q4C5_9HELO</name>
<keyword evidence="2 5" id="KW-0812">Transmembrane</keyword>
<dbReference type="GO" id="GO:0016020">
    <property type="term" value="C:membrane"/>
    <property type="evidence" value="ECO:0007669"/>
    <property type="project" value="UniProtKB-SubCell"/>
</dbReference>
<feature type="domain" description="MARVEL" evidence="7">
    <location>
        <begin position="9"/>
        <end position="155"/>
    </location>
</feature>
<dbReference type="AlphaFoldDB" id="A0A9N9Q4C5"/>
<evidence type="ECO:0000256" key="3">
    <source>
        <dbReference type="ARBA" id="ARBA00022989"/>
    </source>
</evidence>